<evidence type="ECO:0000256" key="2">
    <source>
        <dbReference type="SAM" id="Phobius"/>
    </source>
</evidence>
<evidence type="ECO:0000256" key="1">
    <source>
        <dbReference type="SAM" id="MobiDB-lite"/>
    </source>
</evidence>
<keyword evidence="2" id="KW-0812">Transmembrane</keyword>
<feature type="transmembrane region" description="Helical" evidence="2">
    <location>
        <begin position="78"/>
        <end position="96"/>
    </location>
</feature>
<evidence type="ECO:0000313" key="3">
    <source>
        <dbReference type="EMBL" id="MEQ2260778.1"/>
    </source>
</evidence>
<comment type="caution">
    <text evidence="3">The sequence shown here is derived from an EMBL/GenBank/DDBJ whole genome shotgun (WGS) entry which is preliminary data.</text>
</comment>
<organism evidence="3 4">
    <name type="scientific">Xenotaenia resolanae</name>
    <dbReference type="NCBI Taxonomy" id="208358"/>
    <lineage>
        <taxon>Eukaryota</taxon>
        <taxon>Metazoa</taxon>
        <taxon>Chordata</taxon>
        <taxon>Craniata</taxon>
        <taxon>Vertebrata</taxon>
        <taxon>Euteleostomi</taxon>
        <taxon>Actinopterygii</taxon>
        <taxon>Neopterygii</taxon>
        <taxon>Teleostei</taxon>
        <taxon>Neoteleostei</taxon>
        <taxon>Acanthomorphata</taxon>
        <taxon>Ovalentaria</taxon>
        <taxon>Atherinomorphae</taxon>
        <taxon>Cyprinodontiformes</taxon>
        <taxon>Goodeidae</taxon>
        <taxon>Xenotaenia</taxon>
    </lineage>
</organism>
<dbReference type="EMBL" id="JAHRIM010011236">
    <property type="protein sequence ID" value="MEQ2260778.1"/>
    <property type="molecule type" value="Genomic_DNA"/>
</dbReference>
<protein>
    <submittedName>
        <fullName evidence="3">Uncharacterized protein</fullName>
    </submittedName>
</protein>
<keyword evidence="2" id="KW-1133">Transmembrane helix</keyword>
<feature type="region of interest" description="Disordered" evidence="1">
    <location>
        <begin position="1"/>
        <end position="24"/>
    </location>
</feature>
<accession>A0ABV0VU60</accession>
<name>A0ABV0VU60_9TELE</name>
<dbReference type="Proteomes" id="UP001444071">
    <property type="component" value="Unassembled WGS sequence"/>
</dbReference>
<proteinExistence type="predicted"/>
<gene>
    <name evidence="3" type="ORF">XENORESO_001328</name>
</gene>
<sequence length="102" mass="11259">MKTELTSTTASATRGSLGHTAQYPPRILQGSSNFREIYDGDGCKLVANGKMRCKHTNDANPQAQNTNAREKHCKKNSATAVFFFCSVCYLLLFRPAGHNKSF</sequence>
<feature type="compositionally biased region" description="Polar residues" evidence="1">
    <location>
        <begin position="1"/>
        <end position="14"/>
    </location>
</feature>
<keyword evidence="2" id="KW-0472">Membrane</keyword>
<keyword evidence="4" id="KW-1185">Reference proteome</keyword>
<reference evidence="3 4" key="1">
    <citation type="submission" date="2021-06" db="EMBL/GenBank/DDBJ databases">
        <authorList>
            <person name="Palmer J.M."/>
        </authorList>
    </citation>
    <scope>NUCLEOTIDE SEQUENCE [LARGE SCALE GENOMIC DNA]</scope>
    <source>
        <strain evidence="3 4">XR_2019</strain>
        <tissue evidence="3">Muscle</tissue>
    </source>
</reference>
<evidence type="ECO:0000313" key="4">
    <source>
        <dbReference type="Proteomes" id="UP001444071"/>
    </source>
</evidence>